<accession>A0A1H9QAH3</accession>
<sequence>MPDLSPNRRAVLQGLAALPLLAAVGGAALSRERPITPAEFVSEMEALGFSYVSLRISGFGYGYREGFPDVWSRAVSEAETTLRRRAKQVDRWTDSLCDYIAENRPHL</sequence>
<dbReference type="PROSITE" id="PS51318">
    <property type="entry name" value="TAT"/>
    <property type="match status" value="1"/>
</dbReference>
<evidence type="ECO:0000313" key="2">
    <source>
        <dbReference type="Proteomes" id="UP000199647"/>
    </source>
</evidence>
<name>A0A1H9QAH3_9HYPH</name>
<proteinExistence type="predicted"/>
<keyword evidence="2" id="KW-1185">Reference proteome</keyword>
<dbReference type="RefSeq" id="WP_143062054.1">
    <property type="nucleotide sequence ID" value="NZ_FOFG01000026.1"/>
</dbReference>
<evidence type="ECO:0000313" key="1">
    <source>
        <dbReference type="EMBL" id="SER57440.1"/>
    </source>
</evidence>
<dbReference type="InterPro" id="IPR006311">
    <property type="entry name" value="TAT_signal"/>
</dbReference>
<dbReference type="Proteomes" id="UP000199647">
    <property type="component" value="Unassembled WGS sequence"/>
</dbReference>
<protein>
    <submittedName>
        <fullName evidence="1">Uncharacterized protein</fullName>
    </submittedName>
</protein>
<dbReference type="AlphaFoldDB" id="A0A1H9QAH3"/>
<dbReference type="STRING" id="1855383.SAMN05216548_12628"/>
<reference evidence="1 2" key="1">
    <citation type="submission" date="2016-10" db="EMBL/GenBank/DDBJ databases">
        <authorList>
            <person name="de Groot N.N."/>
        </authorList>
    </citation>
    <scope>NUCLEOTIDE SEQUENCE [LARGE SCALE GENOMIC DNA]</scope>
    <source>
        <strain evidence="1 2">A52C2</strain>
    </source>
</reference>
<gene>
    <name evidence="1" type="ORF">SAMN05216548_12628</name>
</gene>
<dbReference type="EMBL" id="FOFG01000026">
    <property type="protein sequence ID" value="SER57440.1"/>
    <property type="molecule type" value="Genomic_DNA"/>
</dbReference>
<organism evidence="1 2">
    <name type="scientific">Faunimonas pinastri</name>
    <dbReference type="NCBI Taxonomy" id="1855383"/>
    <lineage>
        <taxon>Bacteria</taxon>
        <taxon>Pseudomonadati</taxon>
        <taxon>Pseudomonadota</taxon>
        <taxon>Alphaproteobacteria</taxon>
        <taxon>Hyphomicrobiales</taxon>
        <taxon>Afifellaceae</taxon>
        <taxon>Faunimonas</taxon>
    </lineage>
</organism>